<dbReference type="GO" id="GO:0042709">
    <property type="term" value="C:succinate-CoA ligase complex"/>
    <property type="evidence" value="ECO:0007669"/>
    <property type="project" value="TreeGrafter"/>
</dbReference>
<dbReference type="EMBL" id="VOFY01000041">
    <property type="protein sequence ID" value="KAA8579178.1"/>
    <property type="molecule type" value="Genomic_DNA"/>
</dbReference>
<dbReference type="GO" id="GO:0004775">
    <property type="term" value="F:succinate-CoA ligase (ADP-forming) activity"/>
    <property type="evidence" value="ECO:0007669"/>
    <property type="project" value="TreeGrafter"/>
</dbReference>
<comment type="caution">
    <text evidence="4">The sequence shown here is derived from an EMBL/GenBank/DDBJ whole genome shotgun (WGS) entry which is preliminary data.</text>
</comment>
<dbReference type="UniPathway" id="UPA00223">
    <property type="reaction ID" value="UER00999"/>
</dbReference>
<dbReference type="PANTHER" id="PTHR11815:SF1">
    <property type="entry name" value="SUCCINATE--COA LIGASE [ADP-FORMING] SUBUNIT BETA, MITOCHONDRIAL"/>
    <property type="match status" value="1"/>
</dbReference>
<dbReference type="InterPro" id="IPR013650">
    <property type="entry name" value="ATP-grasp_succ-CoA_synth-type"/>
</dbReference>
<dbReference type="GO" id="GO:0006104">
    <property type="term" value="P:succinyl-CoA metabolic process"/>
    <property type="evidence" value="ECO:0007669"/>
    <property type="project" value="TreeGrafter"/>
</dbReference>
<dbReference type="Proteomes" id="UP000327493">
    <property type="component" value="Unassembled WGS sequence"/>
</dbReference>
<keyword evidence="2" id="KW-0547">Nucleotide-binding</keyword>
<evidence type="ECO:0000256" key="2">
    <source>
        <dbReference type="ARBA" id="ARBA00022840"/>
    </source>
</evidence>
<keyword evidence="1" id="KW-0816">Tricarboxylic acid cycle</keyword>
<proteinExistence type="predicted"/>
<sequence>MATSLICSRLTASLRNSGSRNTISSASKVLGGSPGLFGGHVSQQLQQQRSLSLHEYMSIGLLKEAGIAVPAGMVASSSEEAYSVAKQIEEARDISSQMIGRKLYTKQTGEAGRICNQVFICERSSQGGVNIEDVAAESPEAIVKEPIDIVEGIKMEQAVK</sequence>
<name>A0A5J5CCI4_9PERO</name>
<feature type="non-terminal residue" evidence="4">
    <location>
        <position position="160"/>
    </location>
</feature>
<dbReference type="AlphaFoldDB" id="A0A5J5CCI4"/>
<organism evidence="4 5">
    <name type="scientific">Etheostoma spectabile</name>
    <name type="common">orangethroat darter</name>
    <dbReference type="NCBI Taxonomy" id="54343"/>
    <lineage>
        <taxon>Eukaryota</taxon>
        <taxon>Metazoa</taxon>
        <taxon>Chordata</taxon>
        <taxon>Craniata</taxon>
        <taxon>Vertebrata</taxon>
        <taxon>Euteleostomi</taxon>
        <taxon>Actinopterygii</taxon>
        <taxon>Neopterygii</taxon>
        <taxon>Teleostei</taxon>
        <taxon>Neoteleostei</taxon>
        <taxon>Acanthomorphata</taxon>
        <taxon>Eupercaria</taxon>
        <taxon>Perciformes</taxon>
        <taxon>Percoidei</taxon>
        <taxon>Percidae</taxon>
        <taxon>Etheostomatinae</taxon>
        <taxon>Etheostoma</taxon>
    </lineage>
</organism>
<dbReference type="SUPFAM" id="SSF56059">
    <property type="entry name" value="Glutathione synthetase ATP-binding domain-like"/>
    <property type="match status" value="1"/>
</dbReference>
<dbReference type="GO" id="GO:0005524">
    <property type="term" value="F:ATP binding"/>
    <property type="evidence" value="ECO:0007669"/>
    <property type="project" value="UniProtKB-KW"/>
</dbReference>
<dbReference type="GO" id="GO:0005739">
    <property type="term" value="C:mitochondrion"/>
    <property type="evidence" value="ECO:0007669"/>
    <property type="project" value="TreeGrafter"/>
</dbReference>
<dbReference type="Pfam" id="PF08442">
    <property type="entry name" value="ATP-grasp_2"/>
    <property type="match status" value="1"/>
</dbReference>
<evidence type="ECO:0000259" key="3">
    <source>
        <dbReference type="Pfam" id="PF08442"/>
    </source>
</evidence>
<dbReference type="GO" id="GO:0006099">
    <property type="term" value="P:tricarboxylic acid cycle"/>
    <property type="evidence" value="ECO:0007669"/>
    <property type="project" value="UniProtKB-UniPathway"/>
</dbReference>
<reference evidence="4 5" key="1">
    <citation type="submission" date="2019-08" db="EMBL/GenBank/DDBJ databases">
        <title>A chromosome-level genome assembly, high-density linkage maps, and genome scans reveal the genomic architecture of hybrid incompatibilities underlying speciation via character displacement in darters (Percidae: Etheostominae).</title>
        <authorList>
            <person name="Moran R.L."/>
            <person name="Catchen J.M."/>
            <person name="Fuller R.C."/>
        </authorList>
    </citation>
    <scope>NUCLEOTIDE SEQUENCE [LARGE SCALE GENOMIC DNA]</scope>
    <source>
        <strain evidence="4">EspeVRDwgs_2016</strain>
        <tissue evidence="4">Muscle</tissue>
    </source>
</reference>
<evidence type="ECO:0000313" key="5">
    <source>
        <dbReference type="Proteomes" id="UP000327493"/>
    </source>
</evidence>
<keyword evidence="2" id="KW-0067">ATP-binding</keyword>
<dbReference type="Gene3D" id="3.30.470.20">
    <property type="entry name" value="ATP-grasp fold, B domain"/>
    <property type="match status" value="1"/>
</dbReference>
<evidence type="ECO:0000256" key="1">
    <source>
        <dbReference type="ARBA" id="ARBA00022532"/>
    </source>
</evidence>
<evidence type="ECO:0000313" key="4">
    <source>
        <dbReference type="EMBL" id="KAA8579178.1"/>
    </source>
</evidence>
<keyword evidence="5" id="KW-1185">Reference proteome</keyword>
<dbReference type="PANTHER" id="PTHR11815">
    <property type="entry name" value="SUCCINYL-COA SYNTHETASE BETA CHAIN"/>
    <property type="match status" value="1"/>
</dbReference>
<accession>A0A5J5CCI4</accession>
<gene>
    <name evidence="4" type="ORF">FQN60_018751</name>
</gene>
<feature type="domain" description="ATP-grasp fold succinyl-CoA synthetase-type" evidence="3">
    <location>
        <begin position="124"/>
        <end position="158"/>
    </location>
</feature>
<protein>
    <recommendedName>
        <fullName evidence="3">ATP-grasp fold succinyl-CoA synthetase-type domain-containing protein</fullName>
    </recommendedName>
</protein>